<organism evidence="3 4">
    <name type="scientific">Marchantia polymorpha subsp. ruderalis</name>
    <dbReference type="NCBI Taxonomy" id="1480154"/>
    <lineage>
        <taxon>Eukaryota</taxon>
        <taxon>Viridiplantae</taxon>
        <taxon>Streptophyta</taxon>
        <taxon>Embryophyta</taxon>
        <taxon>Marchantiophyta</taxon>
        <taxon>Marchantiopsida</taxon>
        <taxon>Marchantiidae</taxon>
        <taxon>Marchantiales</taxon>
        <taxon>Marchantiaceae</taxon>
        <taxon>Marchantia</taxon>
    </lineage>
</organism>
<evidence type="ECO:0000313" key="4">
    <source>
        <dbReference type="Proteomes" id="UP000077202"/>
    </source>
</evidence>
<reference evidence="3" key="1">
    <citation type="submission" date="2016-03" db="EMBL/GenBank/DDBJ databases">
        <title>Mechanisms controlling the formation of the plant cell surface in tip-growing cells are functionally conserved among land plants.</title>
        <authorList>
            <person name="Honkanen S."/>
            <person name="Jones V.A."/>
            <person name="Morieri G."/>
            <person name="Champion C."/>
            <person name="Hetherington A.J."/>
            <person name="Kelly S."/>
            <person name="Saint-Marcoux D."/>
            <person name="Proust H."/>
            <person name="Prescott H."/>
            <person name="Dolan L."/>
        </authorList>
    </citation>
    <scope>NUCLEOTIDE SEQUENCE [LARGE SCALE GENOMIC DNA]</scope>
    <source>
        <tissue evidence="3">Whole gametophyte</tissue>
    </source>
</reference>
<name>A0A176WA91_MARPO</name>
<dbReference type="Proteomes" id="UP000077202">
    <property type="component" value="Unassembled WGS sequence"/>
</dbReference>
<protein>
    <submittedName>
        <fullName evidence="3">Uncharacterized protein</fullName>
    </submittedName>
</protein>
<evidence type="ECO:0000256" key="2">
    <source>
        <dbReference type="SAM" id="MobiDB-lite"/>
    </source>
</evidence>
<comment type="caution">
    <text evidence="3">The sequence shown here is derived from an EMBL/GenBank/DDBJ whole genome shotgun (WGS) entry which is preliminary data.</text>
</comment>
<feature type="region of interest" description="Disordered" evidence="2">
    <location>
        <begin position="1"/>
        <end position="51"/>
    </location>
</feature>
<accession>A0A176WA91</accession>
<feature type="coiled-coil region" evidence="1">
    <location>
        <begin position="58"/>
        <end position="93"/>
    </location>
</feature>
<keyword evidence="4" id="KW-1185">Reference proteome</keyword>
<dbReference type="EMBL" id="LVLJ01001372">
    <property type="protein sequence ID" value="OAE30030.1"/>
    <property type="molecule type" value="Genomic_DNA"/>
</dbReference>
<feature type="compositionally biased region" description="Basic and acidic residues" evidence="2">
    <location>
        <begin position="1"/>
        <end position="14"/>
    </location>
</feature>
<proteinExistence type="predicted"/>
<evidence type="ECO:0000256" key="1">
    <source>
        <dbReference type="SAM" id="Coils"/>
    </source>
</evidence>
<sequence length="103" mass="11917">MLQGQKKKDLRSPEWRPLTVPEEDASKEAEEKETDTDMKTPRWNRGPSAKTIVYTQSRSAAKEQLGKVEAKLLEVEERIRQLAEQTNEALTEKMNLCLRDFVI</sequence>
<gene>
    <name evidence="3" type="ORF">AXG93_3893s1400</name>
</gene>
<dbReference type="AlphaFoldDB" id="A0A176WA91"/>
<keyword evidence="1" id="KW-0175">Coiled coil</keyword>
<evidence type="ECO:0000313" key="3">
    <source>
        <dbReference type="EMBL" id="OAE30030.1"/>
    </source>
</evidence>
<feature type="compositionally biased region" description="Basic and acidic residues" evidence="2">
    <location>
        <begin position="24"/>
        <end position="40"/>
    </location>
</feature>